<comment type="caution">
    <text evidence="1">The sequence shown here is derived from an EMBL/GenBank/DDBJ whole genome shotgun (WGS) entry which is preliminary data.</text>
</comment>
<organism evidence="1 2">
    <name type="scientific">Polaribacter reichenbachii</name>
    <dbReference type="NCBI Taxonomy" id="996801"/>
    <lineage>
        <taxon>Bacteria</taxon>
        <taxon>Pseudomonadati</taxon>
        <taxon>Bacteroidota</taxon>
        <taxon>Flavobacteriia</taxon>
        <taxon>Flavobacteriales</taxon>
        <taxon>Flavobacteriaceae</taxon>
    </lineage>
</organism>
<dbReference type="InterPro" id="IPR029069">
    <property type="entry name" value="HotDog_dom_sf"/>
</dbReference>
<name>A0A1B8TPE5_9FLAO</name>
<dbReference type="KEGG" id="prn:BW723_12020"/>
<evidence type="ECO:0000313" key="2">
    <source>
        <dbReference type="Proteomes" id="UP000092612"/>
    </source>
</evidence>
<dbReference type="AlphaFoldDB" id="A0A1B8TPE5"/>
<keyword evidence="2" id="KW-1185">Reference proteome</keyword>
<dbReference type="Pfam" id="PF14539">
    <property type="entry name" value="DUF4442"/>
    <property type="match status" value="1"/>
</dbReference>
<dbReference type="Proteomes" id="UP000092612">
    <property type="component" value="Unassembled WGS sequence"/>
</dbReference>
<dbReference type="RefSeq" id="WP_068364407.1">
    <property type="nucleotide sequence ID" value="NZ_CP019337.1"/>
</dbReference>
<dbReference type="SUPFAM" id="SSF54637">
    <property type="entry name" value="Thioesterase/thiol ester dehydrase-isomerase"/>
    <property type="match status" value="1"/>
</dbReference>
<sequence length="174" mass="20306">MYAQIQKVLEKFMSKSSIYKYGFNLSPMYRRSTGKIIKVSDDLLNVKIQIKLSYKNSNYVGSIFGGSLFSATDPIFMIQLLNVLDTNYVVWDKAASIKFKRPAKETCYVDFIFTSDEIEQIKKDVSEKKEIDLIKNIELTNKDKSVVFAEVSKTIYIADKRYYKEKRKLKEKQN</sequence>
<dbReference type="InterPro" id="IPR027961">
    <property type="entry name" value="DUF4442"/>
</dbReference>
<dbReference type="OrthoDB" id="9814774at2"/>
<protein>
    <submittedName>
        <fullName evidence="1">DUF4442 domain-containing protein</fullName>
    </submittedName>
</protein>
<dbReference type="EMBL" id="LSFL01000042">
    <property type="protein sequence ID" value="OBY61520.1"/>
    <property type="molecule type" value="Genomic_DNA"/>
</dbReference>
<evidence type="ECO:0000313" key="1">
    <source>
        <dbReference type="EMBL" id="OBY61520.1"/>
    </source>
</evidence>
<proteinExistence type="predicted"/>
<dbReference type="STRING" id="996801.BW723_12020"/>
<dbReference type="Gene3D" id="3.10.129.10">
    <property type="entry name" value="Hotdog Thioesterase"/>
    <property type="match status" value="1"/>
</dbReference>
<reference evidence="2" key="1">
    <citation type="submission" date="2016-02" db="EMBL/GenBank/DDBJ databases">
        <title>Paenibacillus sp. LPB0068, isolated from Crassostrea gigas.</title>
        <authorList>
            <person name="Shin S.-K."/>
            <person name="Yi H."/>
        </authorList>
    </citation>
    <scope>NUCLEOTIDE SEQUENCE [LARGE SCALE GENOMIC DNA]</scope>
    <source>
        <strain evidence="2">KCTC 23969</strain>
    </source>
</reference>
<accession>A0A1B8TPE5</accession>
<gene>
    <name evidence="1" type="ORF">LPB301_15755</name>
</gene>